<sequence length="263" mass="29862">MKKENKPNIHVIVQTKGGAGKTTIAGVTATLLYLQNQNQKINLFEIDDNNNSKVNSNYINHQSLKLKDSEVVIDDIQFSSLSDGSVVNIIDAGGGNDTKIVLHKLKEIDLSGLNYYIPVNDDMEQVDNVRDTISLILDFDKSATINLVINRCFSLDKDEIQKQFINIFGSDDLDIANQLDNLKVDNIFFVPNSNIFSILKSHYKVSLLDSYISSLDLIQNIDTYRQEWIKEGQEVFKTNNKRYRFAKMVVELITQLEPLKKAL</sequence>
<evidence type="ECO:0000313" key="2">
    <source>
        <dbReference type="Proteomes" id="UP000001136"/>
    </source>
</evidence>
<reference evidence="1 2" key="1">
    <citation type="journal article" date="2007" name="PLoS ONE">
        <title>The complete genome sequence and analysis of the Epsilonproteobacterium Arcobacter butzleri.</title>
        <authorList>
            <person name="Miller W.G."/>
            <person name="Parker C.T."/>
            <person name="Rubenfield M."/>
            <person name="Mendz G.L."/>
            <person name="Woesten M.M.S.M."/>
            <person name="Ussery D.W."/>
            <person name="Stolz J.F."/>
            <person name="Binnewies T.T."/>
            <person name="Hallin P.F."/>
            <person name="Wang G."/>
            <person name="Malek J.A."/>
            <person name="Rogosin A."/>
            <person name="Stanker L.H."/>
            <person name="Mandrell R.E."/>
        </authorList>
    </citation>
    <scope>NUCLEOTIDE SEQUENCE [LARGE SCALE GENOMIC DNA]</scope>
    <source>
        <strain evidence="1 2">RM4018</strain>
    </source>
</reference>
<name>A8EUH8_ALIB4</name>
<evidence type="ECO:0000313" key="1">
    <source>
        <dbReference type="EMBL" id="ABV67602.1"/>
    </source>
</evidence>
<keyword evidence="2" id="KW-1185">Reference proteome</keyword>
<dbReference type="AlphaFoldDB" id="A8EUH8"/>
<evidence type="ECO:0008006" key="3">
    <source>
        <dbReference type="Google" id="ProtNLM"/>
    </source>
</evidence>
<proteinExistence type="predicted"/>
<protein>
    <recommendedName>
        <fullName evidence="3">CobQ/CobB/MinD/ParA nucleotide binding domain-containing protein</fullName>
    </recommendedName>
</protein>
<dbReference type="KEGG" id="abu:Abu_1346"/>
<organism evidence="1 2">
    <name type="scientific">Aliarcobacter butzleri (strain RM4018)</name>
    <name type="common">Arcobacter butzleri</name>
    <dbReference type="NCBI Taxonomy" id="367737"/>
    <lineage>
        <taxon>Bacteria</taxon>
        <taxon>Pseudomonadati</taxon>
        <taxon>Campylobacterota</taxon>
        <taxon>Epsilonproteobacteria</taxon>
        <taxon>Campylobacterales</taxon>
        <taxon>Arcobacteraceae</taxon>
        <taxon>Aliarcobacter</taxon>
    </lineage>
</organism>
<dbReference type="GeneID" id="24304673"/>
<dbReference type="EMBL" id="CP000361">
    <property type="protein sequence ID" value="ABV67602.1"/>
    <property type="molecule type" value="Genomic_DNA"/>
</dbReference>
<dbReference type="Gene3D" id="3.40.50.300">
    <property type="entry name" value="P-loop containing nucleotide triphosphate hydrolases"/>
    <property type="match status" value="1"/>
</dbReference>
<dbReference type="InterPro" id="IPR027417">
    <property type="entry name" value="P-loop_NTPase"/>
</dbReference>
<accession>A8EUH8</accession>
<gene>
    <name evidence="1" type="ordered locus">Abu_1346</name>
</gene>
<dbReference type="SUPFAM" id="SSF52540">
    <property type="entry name" value="P-loop containing nucleoside triphosphate hydrolases"/>
    <property type="match status" value="1"/>
</dbReference>
<dbReference type="STRING" id="367737.Abu_1346"/>
<dbReference type="Proteomes" id="UP000001136">
    <property type="component" value="Chromosome"/>
</dbReference>
<dbReference type="RefSeq" id="WP_012013010.1">
    <property type="nucleotide sequence ID" value="NC_009850.1"/>
</dbReference>
<dbReference type="HOGENOM" id="CLU_1056216_0_0_7"/>
<dbReference type="eggNOG" id="COG1192">
    <property type="taxonomic scope" value="Bacteria"/>
</dbReference>